<accession>Q5VMJ9</accession>
<protein>
    <submittedName>
        <fullName evidence="3">Uncharacterized protein</fullName>
    </submittedName>
</protein>
<reference evidence="4" key="3">
    <citation type="journal article" date="2005" name="Nature">
        <title>The map-based sequence of the rice genome.</title>
        <authorList>
            <consortium name="International rice genome sequencing project (IRGSP)"/>
            <person name="Matsumoto T."/>
            <person name="Wu J."/>
            <person name="Kanamori H."/>
            <person name="Katayose Y."/>
            <person name="Fujisawa M."/>
            <person name="Namiki N."/>
            <person name="Mizuno H."/>
            <person name="Yamamoto K."/>
            <person name="Antonio B.A."/>
            <person name="Baba T."/>
            <person name="Sakata K."/>
            <person name="Nagamura Y."/>
            <person name="Aoki H."/>
            <person name="Arikawa K."/>
            <person name="Arita K."/>
            <person name="Bito T."/>
            <person name="Chiden Y."/>
            <person name="Fujitsuka N."/>
            <person name="Fukunaka R."/>
            <person name="Hamada M."/>
            <person name="Harada C."/>
            <person name="Hayashi A."/>
            <person name="Hijishita S."/>
            <person name="Honda M."/>
            <person name="Hosokawa S."/>
            <person name="Ichikawa Y."/>
            <person name="Idonuma A."/>
            <person name="Iijima M."/>
            <person name="Ikeda M."/>
            <person name="Ikeno M."/>
            <person name="Ito K."/>
            <person name="Ito S."/>
            <person name="Ito T."/>
            <person name="Ito Y."/>
            <person name="Ito Y."/>
            <person name="Iwabuchi A."/>
            <person name="Kamiya K."/>
            <person name="Karasawa W."/>
            <person name="Kurita K."/>
            <person name="Katagiri S."/>
            <person name="Kikuta A."/>
            <person name="Kobayashi H."/>
            <person name="Kobayashi N."/>
            <person name="Machita K."/>
            <person name="Maehara T."/>
            <person name="Masukawa M."/>
            <person name="Mizubayashi T."/>
            <person name="Mukai Y."/>
            <person name="Nagasaki H."/>
            <person name="Nagata Y."/>
            <person name="Naito S."/>
            <person name="Nakashima M."/>
            <person name="Nakama Y."/>
            <person name="Nakamichi Y."/>
            <person name="Nakamura M."/>
            <person name="Meguro A."/>
            <person name="Negishi M."/>
            <person name="Ohta I."/>
            <person name="Ohta T."/>
            <person name="Okamoto M."/>
            <person name="Ono N."/>
            <person name="Saji S."/>
            <person name="Sakaguchi M."/>
            <person name="Sakai K."/>
            <person name="Shibata M."/>
            <person name="Shimokawa T."/>
            <person name="Song J."/>
            <person name="Takazaki Y."/>
            <person name="Terasawa K."/>
            <person name="Tsugane M."/>
            <person name="Tsuji K."/>
            <person name="Ueda S."/>
            <person name="Waki K."/>
            <person name="Yamagata H."/>
            <person name="Yamamoto M."/>
            <person name="Yamamoto S."/>
            <person name="Yamane H."/>
            <person name="Yoshiki S."/>
            <person name="Yoshihara R."/>
            <person name="Yukawa K."/>
            <person name="Zhong H."/>
            <person name="Yano M."/>
            <person name="Yuan Q."/>
            <person name="Ouyang S."/>
            <person name="Liu J."/>
            <person name="Jones K.M."/>
            <person name="Gansberger K."/>
            <person name="Moffat K."/>
            <person name="Hill J."/>
            <person name="Bera J."/>
            <person name="Fadrosh D."/>
            <person name="Jin S."/>
            <person name="Johri S."/>
            <person name="Kim M."/>
            <person name="Overton L."/>
            <person name="Reardon M."/>
            <person name="Tsitrin T."/>
            <person name="Vuong H."/>
            <person name="Weaver B."/>
            <person name="Ciecko A."/>
            <person name="Tallon L."/>
            <person name="Jackson J."/>
            <person name="Pai G."/>
            <person name="Aken S.V."/>
            <person name="Utterback T."/>
            <person name="Reidmuller S."/>
            <person name="Feldblyum T."/>
            <person name="Hsiao J."/>
            <person name="Zismann V."/>
            <person name="Iobst S."/>
            <person name="de Vazeille A.R."/>
            <person name="Buell C.R."/>
            <person name="Ying K."/>
            <person name="Li Y."/>
            <person name="Lu T."/>
            <person name="Huang Y."/>
            <person name="Zhao Q."/>
            <person name="Feng Q."/>
            <person name="Zhang L."/>
            <person name="Zhu J."/>
            <person name="Weng Q."/>
            <person name="Mu J."/>
            <person name="Lu Y."/>
            <person name="Fan D."/>
            <person name="Liu Y."/>
            <person name="Guan J."/>
            <person name="Zhang Y."/>
            <person name="Yu S."/>
            <person name="Liu X."/>
            <person name="Zhang Y."/>
            <person name="Hong G."/>
            <person name="Han B."/>
            <person name="Choisne N."/>
            <person name="Demange N."/>
            <person name="Orjeda G."/>
            <person name="Samain S."/>
            <person name="Cattolico L."/>
            <person name="Pelletier E."/>
            <person name="Couloux A."/>
            <person name="Segurens B."/>
            <person name="Wincker P."/>
            <person name="D'Hont A."/>
            <person name="Scarpelli C."/>
            <person name="Weissenbach J."/>
            <person name="Salanoubat M."/>
            <person name="Quetier F."/>
            <person name="Yu Y."/>
            <person name="Kim H.R."/>
            <person name="Rambo T."/>
            <person name="Currie J."/>
            <person name="Collura K."/>
            <person name="Luo M."/>
            <person name="Yang T."/>
            <person name="Ammiraju J.S.S."/>
            <person name="Engler F."/>
            <person name="Soderlund C."/>
            <person name="Wing R.A."/>
            <person name="Palmer L.E."/>
            <person name="de la Bastide M."/>
            <person name="Spiegel L."/>
            <person name="Nascimento L."/>
            <person name="Zutavern T."/>
            <person name="O'Shaughnessy A."/>
            <person name="Dike S."/>
            <person name="Dedhia N."/>
            <person name="Preston R."/>
            <person name="Balija V."/>
            <person name="McCombie W.R."/>
            <person name="Chow T."/>
            <person name="Chen H."/>
            <person name="Chung M."/>
            <person name="Chen C."/>
            <person name="Shaw J."/>
            <person name="Wu H."/>
            <person name="Hsiao K."/>
            <person name="Chao Y."/>
            <person name="Chu M."/>
            <person name="Cheng C."/>
            <person name="Hour A."/>
            <person name="Lee P."/>
            <person name="Lin S."/>
            <person name="Lin Y."/>
            <person name="Liou J."/>
            <person name="Liu S."/>
            <person name="Hsing Y."/>
            <person name="Raghuvanshi S."/>
            <person name="Mohanty A."/>
            <person name="Bharti A.K."/>
            <person name="Gaur A."/>
            <person name="Gupta V."/>
            <person name="Kumar D."/>
            <person name="Ravi V."/>
            <person name="Vij S."/>
            <person name="Kapur A."/>
            <person name="Khurana P."/>
            <person name="Khurana P."/>
            <person name="Khurana J.P."/>
            <person name="Tyagi A.K."/>
            <person name="Gaikwad K."/>
            <person name="Singh A."/>
            <person name="Dalal V."/>
            <person name="Srivastava S."/>
            <person name="Dixit A."/>
            <person name="Pal A.K."/>
            <person name="Ghazi I.A."/>
            <person name="Yadav M."/>
            <person name="Pandit A."/>
            <person name="Bhargava A."/>
            <person name="Sureshbabu K."/>
            <person name="Batra K."/>
            <person name="Sharma T.R."/>
            <person name="Mohapatra T."/>
            <person name="Singh N.K."/>
            <person name="Messing J."/>
            <person name="Nelson A.B."/>
            <person name="Fuks G."/>
            <person name="Kavchok S."/>
            <person name="Keizer G."/>
            <person name="Linton E."/>
            <person name="Llaca V."/>
            <person name="Song R."/>
            <person name="Tanyolac B."/>
            <person name="Young S."/>
            <person name="Ho-Il K."/>
            <person name="Hahn J.H."/>
            <person name="Sangsakoo G."/>
            <person name="Vanavichit A."/>
            <person name="de Mattos Luiz.A.T."/>
            <person name="Zimmer P.D."/>
            <person name="Malone G."/>
            <person name="Dellagostin O."/>
            <person name="de Oliveira A.C."/>
            <person name="Bevan M."/>
            <person name="Bancroft I."/>
            <person name="Minx P."/>
            <person name="Cordum H."/>
            <person name="Wilson R."/>
            <person name="Cheng Z."/>
            <person name="Jin W."/>
            <person name="Jiang J."/>
            <person name="Leong S.A."/>
            <person name="Iwama H."/>
            <person name="Gojobori T."/>
            <person name="Itoh T."/>
            <person name="Niimura Y."/>
            <person name="Fujii Y."/>
            <person name="Habara T."/>
            <person name="Sakai H."/>
            <person name="Sato Y."/>
            <person name="Wilson G."/>
            <person name="Kumar K."/>
            <person name="McCouch S."/>
            <person name="Juretic N."/>
            <person name="Hoen D."/>
            <person name="Wright S."/>
            <person name="Bruskiewich R."/>
            <person name="Bureau T."/>
            <person name="Miyao A."/>
            <person name="Hirochika H."/>
            <person name="Nishikawa T."/>
            <person name="Kadowaki K."/>
            <person name="Sugiura M."/>
            <person name="Burr B."/>
            <person name="Sasaki T."/>
        </authorList>
    </citation>
    <scope>NUCLEOTIDE SEQUENCE [LARGE SCALE GENOMIC DNA]</scope>
    <source>
        <strain evidence="4">cv. Nipponbare</strain>
    </source>
</reference>
<reference evidence="3" key="2">
    <citation type="submission" date="2003-07" db="EMBL/GenBank/DDBJ databases">
        <title>Oryza sativa nipponbare(GA3) genomic DNA, chromosome 6, PAC clone:P0529C07.</title>
        <authorList>
            <person name="Sasaki T."/>
            <person name="Matsumoto T."/>
            <person name="Katayose Y."/>
        </authorList>
    </citation>
    <scope>NUCLEOTIDE SEQUENCE</scope>
</reference>
<dbReference type="EMBL" id="AP004806">
    <property type="protein sequence ID" value="BAD69062.1"/>
    <property type="molecule type" value="Genomic_DNA"/>
</dbReference>
<name>Q5VMJ9_ORYSJ</name>
<evidence type="ECO:0000313" key="3">
    <source>
        <dbReference type="EMBL" id="BAD69326.1"/>
    </source>
</evidence>
<dbReference type="AlphaFoldDB" id="Q5VMJ9"/>
<reference evidence="2" key="1">
    <citation type="submission" date="2002-02" db="EMBL/GenBank/DDBJ databases">
        <title>Oryza sativa nipponbare(GA3) genomic DNA, chromosome 6, PAC clone:P0710H01.</title>
        <authorList>
            <person name="Sasaki T."/>
            <person name="Matsumoto T."/>
            <person name="Yamamoto K."/>
        </authorList>
    </citation>
    <scope>NUCLEOTIDE SEQUENCE</scope>
</reference>
<evidence type="ECO:0000256" key="1">
    <source>
        <dbReference type="SAM" id="MobiDB-lite"/>
    </source>
</evidence>
<dbReference type="Proteomes" id="UP000000763">
    <property type="component" value="Chromosome 6"/>
</dbReference>
<feature type="region of interest" description="Disordered" evidence="1">
    <location>
        <begin position="13"/>
        <end position="37"/>
    </location>
</feature>
<dbReference type="EMBL" id="AP006554">
    <property type="protein sequence ID" value="BAD69326.1"/>
    <property type="molecule type" value="Genomic_DNA"/>
</dbReference>
<reference evidence="4" key="4">
    <citation type="journal article" date="2008" name="Nucleic Acids Res.">
        <title>The rice annotation project database (RAP-DB): 2008 update.</title>
        <authorList>
            <consortium name="The rice annotation project (RAP)"/>
        </authorList>
    </citation>
    <scope>GENOME REANNOTATION</scope>
    <source>
        <strain evidence="4">cv. Nipponbare</strain>
    </source>
</reference>
<sequence>MTSSVETWKLESLMSKSKAEANPYSDEVPAWSSGGPRLDVPAACDEAPAYRQNYEHAQLDEDQSVGVAAVVLRLPEQHRQHDSVNDDPVAVDDLHD</sequence>
<proteinExistence type="predicted"/>
<organism evidence="3 4">
    <name type="scientific">Oryza sativa subsp. japonica</name>
    <name type="common">Rice</name>
    <dbReference type="NCBI Taxonomy" id="39947"/>
    <lineage>
        <taxon>Eukaryota</taxon>
        <taxon>Viridiplantae</taxon>
        <taxon>Streptophyta</taxon>
        <taxon>Embryophyta</taxon>
        <taxon>Tracheophyta</taxon>
        <taxon>Spermatophyta</taxon>
        <taxon>Magnoliopsida</taxon>
        <taxon>Liliopsida</taxon>
        <taxon>Poales</taxon>
        <taxon>Poaceae</taxon>
        <taxon>BOP clade</taxon>
        <taxon>Oryzoideae</taxon>
        <taxon>Oryzeae</taxon>
        <taxon>Oryzinae</taxon>
        <taxon>Oryza</taxon>
        <taxon>Oryza sativa</taxon>
    </lineage>
</organism>
<gene>
    <name evidence="3" type="ORF">P0529C07.23</name>
    <name evidence="2" type="ORF">P0710H01.35</name>
</gene>
<evidence type="ECO:0000313" key="2">
    <source>
        <dbReference type="EMBL" id="BAD69062.1"/>
    </source>
</evidence>
<feature type="region of interest" description="Disordered" evidence="1">
    <location>
        <begin position="76"/>
        <end position="96"/>
    </location>
</feature>
<evidence type="ECO:0000313" key="4">
    <source>
        <dbReference type="Proteomes" id="UP000000763"/>
    </source>
</evidence>